<name>A0AAV6LB20_9ERIC</name>
<dbReference type="GO" id="GO:0010179">
    <property type="term" value="F:IAA-Ala conjugate hydrolase activity"/>
    <property type="evidence" value="ECO:0007669"/>
    <property type="project" value="TreeGrafter"/>
</dbReference>
<dbReference type="SUPFAM" id="SSF53187">
    <property type="entry name" value="Zn-dependent exopeptidases"/>
    <property type="match status" value="1"/>
</dbReference>
<dbReference type="GO" id="GO:0005783">
    <property type="term" value="C:endoplasmic reticulum"/>
    <property type="evidence" value="ECO:0007669"/>
    <property type="project" value="TreeGrafter"/>
</dbReference>
<sequence length="172" mass="19584">MLWICKGVSDYYLVCKVGLWSHQVDESILTSTFHYIFSLAMKPSRNSGIQEQQISRDALGKVVYSKLFDCLEWCEIPTYAELASQEHNTSRLVRSQLDSLGIEYAWLFAGTGVVASIGSGEKPWLTLRAHMDALPIQVMSGFRYHLDKSFHCSKQISEIKVLVNEEVKLRSF</sequence>
<comment type="caution">
    <text evidence="1">The sequence shown here is derived from an EMBL/GenBank/DDBJ whole genome shotgun (WGS) entry which is preliminary data.</text>
</comment>
<dbReference type="PANTHER" id="PTHR11014:SF63">
    <property type="entry name" value="METALLOPEPTIDASE, PUTATIVE (AFU_ORTHOLOGUE AFUA_6G09600)-RELATED"/>
    <property type="match status" value="1"/>
</dbReference>
<reference evidence="1" key="1">
    <citation type="submission" date="2020-08" db="EMBL/GenBank/DDBJ databases">
        <title>Plant Genome Project.</title>
        <authorList>
            <person name="Zhang R.-G."/>
        </authorList>
    </citation>
    <scope>NUCLEOTIDE SEQUENCE</scope>
    <source>
        <strain evidence="1">WSP0</strain>
        <tissue evidence="1">Leaf</tissue>
    </source>
</reference>
<accession>A0AAV6LB20</accession>
<dbReference type="InterPro" id="IPR017439">
    <property type="entry name" value="Amidohydrolase"/>
</dbReference>
<dbReference type="Gene3D" id="3.40.630.10">
    <property type="entry name" value="Zn peptidases"/>
    <property type="match status" value="1"/>
</dbReference>
<dbReference type="AlphaFoldDB" id="A0AAV6LB20"/>
<dbReference type="GO" id="GO:0009850">
    <property type="term" value="P:auxin metabolic process"/>
    <property type="evidence" value="ECO:0007669"/>
    <property type="project" value="TreeGrafter"/>
</dbReference>
<proteinExistence type="predicted"/>
<organism evidence="1 2">
    <name type="scientific">Rhododendron griersonianum</name>
    <dbReference type="NCBI Taxonomy" id="479676"/>
    <lineage>
        <taxon>Eukaryota</taxon>
        <taxon>Viridiplantae</taxon>
        <taxon>Streptophyta</taxon>
        <taxon>Embryophyta</taxon>
        <taxon>Tracheophyta</taxon>
        <taxon>Spermatophyta</taxon>
        <taxon>Magnoliopsida</taxon>
        <taxon>eudicotyledons</taxon>
        <taxon>Gunneridae</taxon>
        <taxon>Pentapetalae</taxon>
        <taxon>asterids</taxon>
        <taxon>Ericales</taxon>
        <taxon>Ericaceae</taxon>
        <taxon>Ericoideae</taxon>
        <taxon>Rhodoreae</taxon>
        <taxon>Rhododendron</taxon>
    </lineage>
</organism>
<evidence type="ECO:0000313" key="1">
    <source>
        <dbReference type="EMBL" id="KAG5561599.1"/>
    </source>
</evidence>
<dbReference type="Proteomes" id="UP000823749">
    <property type="component" value="Chromosome 2"/>
</dbReference>
<evidence type="ECO:0000313" key="2">
    <source>
        <dbReference type="Proteomes" id="UP000823749"/>
    </source>
</evidence>
<gene>
    <name evidence="1" type="ORF">RHGRI_004597</name>
</gene>
<protein>
    <submittedName>
        <fullName evidence="1">Uncharacterized protein</fullName>
    </submittedName>
</protein>
<dbReference type="PANTHER" id="PTHR11014">
    <property type="entry name" value="PEPTIDASE M20 FAMILY MEMBER"/>
    <property type="match status" value="1"/>
</dbReference>
<dbReference type="EMBL" id="JACTNZ010000002">
    <property type="protein sequence ID" value="KAG5561599.1"/>
    <property type="molecule type" value="Genomic_DNA"/>
</dbReference>
<keyword evidence="2" id="KW-1185">Reference proteome</keyword>